<dbReference type="Proteomes" id="UP000704712">
    <property type="component" value="Unassembled WGS sequence"/>
</dbReference>
<feature type="compositionally biased region" description="Basic and acidic residues" evidence="1">
    <location>
        <begin position="44"/>
        <end position="60"/>
    </location>
</feature>
<accession>A0A8S9TSD2</accession>
<evidence type="ECO:0000256" key="1">
    <source>
        <dbReference type="SAM" id="MobiDB-lite"/>
    </source>
</evidence>
<feature type="compositionally biased region" description="Polar residues" evidence="1">
    <location>
        <begin position="61"/>
        <end position="73"/>
    </location>
</feature>
<reference evidence="2" key="1">
    <citation type="submission" date="2020-03" db="EMBL/GenBank/DDBJ databases">
        <title>Hybrid Assembly of Korean Phytophthora infestans isolates.</title>
        <authorList>
            <person name="Prokchorchik M."/>
            <person name="Lee Y."/>
            <person name="Seo J."/>
            <person name="Cho J.-H."/>
            <person name="Park Y.-E."/>
            <person name="Jang D.-C."/>
            <person name="Im J.-S."/>
            <person name="Choi J.-G."/>
            <person name="Park H.-J."/>
            <person name="Lee G.-B."/>
            <person name="Lee Y.-G."/>
            <person name="Hong S.-Y."/>
            <person name="Cho K."/>
            <person name="Sohn K.H."/>
        </authorList>
    </citation>
    <scope>NUCLEOTIDE SEQUENCE</scope>
    <source>
        <strain evidence="2">KR_2_A2</strain>
    </source>
</reference>
<organism evidence="2 3">
    <name type="scientific">Phytophthora infestans</name>
    <name type="common">Potato late blight agent</name>
    <name type="synonym">Botrytis infestans</name>
    <dbReference type="NCBI Taxonomy" id="4787"/>
    <lineage>
        <taxon>Eukaryota</taxon>
        <taxon>Sar</taxon>
        <taxon>Stramenopiles</taxon>
        <taxon>Oomycota</taxon>
        <taxon>Peronosporomycetes</taxon>
        <taxon>Peronosporales</taxon>
        <taxon>Peronosporaceae</taxon>
        <taxon>Phytophthora</taxon>
    </lineage>
</organism>
<comment type="caution">
    <text evidence="2">The sequence shown here is derived from an EMBL/GenBank/DDBJ whole genome shotgun (WGS) entry which is preliminary data.</text>
</comment>
<evidence type="ECO:0000313" key="2">
    <source>
        <dbReference type="EMBL" id="KAF4130412.1"/>
    </source>
</evidence>
<dbReference type="EMBL" id="JAACNO010002841">
    <property type="protein sequence ID" value="KAF4130412.1"/>
    <property type="molecule type" value="Genomic_DNA"/>
</dbReference>
<sequence length="94" mass="9835">MADEQQREAASMAATAEFLREYEPSIGAHQDVASKNGLLLVAGKDGETIGRETPQDKERTGSQSSITVPQEAQSGAKDAREAGGGVDSEAQEDA</sequence>
<proteinExistence type="predicted"/>
<feature type="region of interest" description="Disordered" evidence="1">
    <location>
        <begin position="44"/>
        <end position="94"/>
    </location>
</feature>
<dbReference type="AlphaFoldDB" id="A0A8S9TSD2"/>
<evidence type="ECO:0000313" key="3">
    <source>
        <dbReference type="Proteomes" id="UP000704712"/>
    </source>
</evidence>
<gene>
    <name evidence="2" type="ORF">GN958_ATG20399</name>
</gene>
<protein>
    <submittedName>
        <fullName evidence="2">Uncharacterized protein</fullName>
    </submittedName>
</protein>
<name>A0A8S9TSD2_PHYIN</name>